<dbReference type="EC" id="3.1.-.-" evidence="13"/>
<dbReference type="CDD" id="cd09643">
    <property type="entry name" value="Csn1"/>
    <property type="match status" value="1"/>
</dbReference>
<keyword evidence="6 13" id="KW-0378">Hydrolase</keyword>
<feature type="binding site" evidence="13">
    <location>
        <position position="764"/>
    </location>
    <ligand>
        <name>Mg(2+)</name>
        <dbReference type="ChEBI" id="CHEBI:18420"/>
        <label>2</label>
    </ligand>
</feature>
<feature type="binding site" evidence="13">
    <location>
        <position position="764"/>
    </location>
    <ligand>
        <name>Mg(2+)</name>
        <dbReference type="ChEBI" id="CHEBI:18420"/>
        <label>1</label>
    </ligand>
</feature>
<dbReference type="InterPro" id="IPR028629">
    <property type="entry name" value="Cas9"/>
</dbReference>
<sequence>MNKPYSIGLDIGTNSVGWSIITDDYKVPAKKMRVLGNTDKEYIKKNLIGALLFDGGNTAADRRLKRTARRRYTRRRNRILYLQEIFAEEMSKVDDSFFHRLEDSFLVEEDKRGSKYPIFATMQEEKYYHEKFPTIYHLRKELADKKEKADLRLIYLALAHIIKFRGHFLIEDDRFDVRNTDIQKQYQAFLEIFDTTFENNDLLSQNVDVEAILTDKISKSAKKDRILARYPNQKSTGIFAEFLKLIVGNQADFKKHFNLEDKTPLQFAKDSYDEDLENLLGQIGDEFADLFSAAKKLYDSVLLSGILTVIDLSTKAPLSASMIQRYDEHHEDLKHLKQFVKASLPENYREVFADSSKDGYAGYIEGKTSQEAFYKYLLKLLTKQEGSEYLLEKIKNEDFLRKQRTFDNGSIPHQVHLTELRAIIRRQSEYYPFLKENLDRIEKILTFRIPYYVGPLAREKSDFAWMTRKTDDSIRPWNFEDLVDKEKSAEAFIHRMTNNDLYLPEEKVLPKHSLIYEKFTVYNELTKVRFLAEGFKDFQFLNRKQKETIFNSLFKEKRKVTEKDIISFLNKVDGYEGIAIKGIEKQFNASLSTYHDLKKILGKDFLDNTDNELILEDIIQTLTLFEDREMIKKRLDIYKDFFTESQLKKLYRRHYTGWGRLSAKLINGIRNKENQKTILDYLIDDGSANRNFMQLIKDAGLSFKPIIDKARTGSHSDNLKEVVGELAGSPAIKKGILQSLKIVDELVKVMGYEPEQIVVEMARENQTTAKGLSRSRQRLTTLRESLGNLKSNILEEKKPKYVKDQVENHHLSDDRLFLYYLQNGKDMYTDDELDIDNLSQYDIDHIIPQAFIKDDSIDNRVLVSSAKNRGKSDDVPSIEIVKARKMFWKNLLDAKLMSQRKYDNLTKAERGGLTSDDKARFIQRQLVETRQITKHVARILDERFNNELDSKGRRIRKVKIVTLKSNLVSNFRKEFGFYKIREVNNYHHAHDAYLNAVVAKAILTKYPQLEPEFVYGLYRRKKLSKIVREDKEEKYSEATRKMFFYSNLMNMFKRVVRLADGSIVVRPVIETGRYMGKTAWDKKKHFATVRKVLSYPQNNIVKKTEIQTGGFSKESILAHGNSDKLIPRKTKDIYLDPKKYGGFDSPIVAYSVLVVADIKKGKAQKLKTVTELLGITIMERSRFEKNTSAFLESKGYLNIRDDKLMILPKYSLFELENGRRRLLASAGELQKGNELALPTQFMKFLYLASRYNESKGKPEEIEKKQEFVNQHVSYFDDILQLINDFSNRVILADANLEKINKLYQDNKENIPVDELANNIINLFTFTSLGAPAAFKFFDKIVDRKRYTSTKEVLNSTLIHQSITGLYETRIDLGKLGEG</sequence>
<evidence type="ECO:0000256" key="1">
    <source>
        <dbReference type="ARBA" id="ARBA00001946"/>
    </source>
</evidence>
<dbReference type="InterPro" id="IPR055228">
    <property type="entry name" value="Cas9_RuvC"/>
</dbReference>
<dbReference type="GO" id="GO:0046872">
    <property type="term" value="F:metal ion binding"/>
    <property type="evidence" value="ECO:0007669"/>
    <property type="project" value="UniProtKB-UniRule"/>
</dbReference>
<dbReference type="Pfam" id="PF16595">
    <property type="entry name" value="Cas9_PI"/>
    <property type="match status" value="1"/>
</dbReference>
<proteinExistence type="inferred from homology"/>
<evidence type="ECO:0000313" key="16">
    <source>
        <dbReference type="Proteomes" id="UP000250200"/>
    </source>
</evidence>
<evidence type="ECO:0000313" key="15">
    <source>
        <dbReference type="EMBL" id="SQA17133.1"/>
    </source>
</evidence>
<dbReference type="EMBL" id="UAVB01000001">
    <property type="protein sequence ID" value="SQA17133.1"/>
    <property type="molecule type" value="Genomic_DNA"/>
</dbReference>
<keyword evidence="9 13" id="KW-0051">Antiviral defense</keyword>
<evidence type="ECO:0000259" key="14">
    <source>
        <dbReference type="PROSITE" id="PS51749"/>
    </source>
</evidence>
<dbReference type="Pfam" id="PF22702">
    <property type="entry name" value="Cas9_RuvC"/>
    <property type="match status" value="1"/>
</dbReference>
<evidence type="ECO:0000256" key="9">
    <source>
        <dbReference type="ARBA" id="ARBA00023118"/>
    </source>
</evidence>
<feature type="active site" description="For RuvC-like nuclease domain" evidence="13">
    <location>
        <position position="10"/>
    </location>
</feature>
<evidence type="ECO:0000256" key="4">
    <source>
        <dbReference type="ARBA" id="ARBA00022723"/>
    </source>
</evidence>
<reference evidence="15 16" key="1">
    <citation type="submission" date="2018-06" db="EMBL/GenBank/DDBJ databases">
        <authorList>
            <consortium name="Pathogen Informatics"/>
            <person name="Doyle S."/>
        </authorList>
    </citation>
    <scope>NUCLEOTIDE SEQUENCE [LARGE SCALE GENOMIC DNA]</scope>
    <source>
        <strain evidence="15 16">NCTC8181</strain>
    </source>
</reference>
<gene>
    <name evidence="13" type="primary">cas9</name>
    <name evidence="15" type="ORF">NCTC8181_00048</name>
</gene>
<dbReference type="Pfam" id="PF16592">
    <property type="entry name" value="Cas9_REC"/>
    <property type="match status" value="1"/>
</dbReference>
<keyword evidence="11" id="KW-0464">Manganese</keyword>
<accession>A0A7Z7K631</accession>
<evidence type="ECO:0000256" key="5">
    <source>
        <dbReference type="ARBA" id="ARBA00022759"/>
    </source>
</evidence>
<name>A0A7Z7K631_STRAG</name>
<dbReference type="InterPro" id="IPR032240">
    <property type="entry name" value="Cas9_REC"/>
</dbReference>
<feature type="binding site" evidence="13">
    <location>
        <position position="10"/>
    </location>
    <ligand>
        <name>Mg(2+)</name>
        <dbReference type="ChEBI" id="CHEBI:18420"/>
        <label>2</label>
    </ligand>
</feature>
<keyword evidence="8 13" id="KW-0694">RNA-binding</keyword>
<comment type="subunit">
    <text evidence="12 13">Monomer. Binds crRNA and tracrRNA.</text>
</comment>
<evidence type="ECO:0000256" key="10">
    <source>
        <dbReference type="ARBA" id="ARBA00023125"/>
    </source>
</evidence>
<dbReference type="InterPro" id="IPR033114">
    <property type="entry name" value="HNH_CAS9"/>
</dbReference>
<evidence type="ECO:0000256" key="2">
    <source>
        <dbReference type="ARBA" id="ARBA00005244"/>
    </source>
</evidence>
<comment type="domain">
    <text evidence="13">Has 2 endonuclease domains. The discontinuous RuvC-like domain cleaves the target DNA noncomplementary to crRNA while the HNH nuclease domain cleaves the target DNA complementary to crRNA.</text>
</comment>
<feature type="active site" description="Proton acceptor for HNH nuclease domain" evidence="13">
    <location>
        <position position="845"/>
    </location>
</feature>
<dbReference type="InterPro" id="IPR032239">
    <property type="entry name" value="Cas9-BH"/>
</dbReference>
<dbReference type="Pfam" id="PF16593">
    <property type="entry name" value="Cas9-BH"/>
    <property type="match status" value="1"/>
</dbReference>
<feature type="domain" description="HNH Cas9-type" evidence="14">
    <location>
        <begin position="768"/>
        <end position="926"/>
    </location>
</feature>
<dbReference type="InterPro" id="IPR032237">
    <property type="entry name" value="Cas9_PI"/>
</dbReference>
<evidence type="ECO:0000256" key="8">
    <source>
        <dbReference type="ARBA" id="ARBA00022884"/>
    </source>
</evidence>
<comment type="similarity">
    <text evidence="13">Belongs to the CRISPR-associated Cas9 family.</text>
</comment>
<feature type="binding site" evidence="13">
    <location>
        <position position="760"/>
    </location>
    <ligand>
        <name>Mg(2+)</name>
        <dbReference type="ChEBI" id="CHEBI:18420"/>
        <label>1</label>
    </ligand>
</feature>
<dbReference type="NCBIfam" id="TIGR01865">
    <property type="entry name" value="cas_Csn1"/>
    <property type="match status" value="1"/>
</dbReference>
<dbReference type="GO" id="GO:0043571">
    <property type="term" value="P:maintenance of CRISPR repeat elements"/>
    <property type="evidence" value="ECO:0007669"/>
    <property type="project" value="UniProtKB-UniRule"/>
</dbReference>
<comment type="cofactor">
    <cofactor evidence="1 13">
        <name>Mg(2+)</name>
        <dbReference type="ChEBI" id="CHEBI:18420"/>
    </cofactor>
</comment>
<evidence type="ECO:0000256" key="12">
    <source>
        <dbReference type="ARBA" id="ARBA00046380"/>
    </source>
</evidence>
<dbReference type="HAMAP" id="MF_01480">
    <property type="entry name" value="Cas9"/>
    <property type="match status" value="1"/>
</dbReference>
<evidence type="ECO:0000256" key="6">
    <source>
        <dbReference type="ARBA" id="ARBA00022801"/>
    </source>
</evidence>
<evidence type="ECO:0000256" key="13">
    <source>
        <dbReference type="HAMAP-Rule" id="MF_01480"/>
    </source>
</evidence>
<comment type="similarity">
    <text evidence="2">Belongs to the CRISPR-associated protein Cas9 family. Subtype II-A subfamily.</text>
</comment>
<dbReference type="Pfam" id="PF13395">
    <property type="entry name" value="HNH_4"/>
    <property type="match status" value="1"/>
</dbReference>
<dbReference type="GO" id="GO:0004519">
    <property type="term" value="F:endonuclease activity"/>
    <property type="evidence" value="ECO:0007669"/>
    <property type="project" value="UniProtKB-UniRule"/>
</dbReference>
<dbReference type="Proteomes" id="UP000250200">
    <property type="component" value="Unassembled WGS sequence"/>
</dbReference>
<keyword evidence="3 13" id="KW-0540">Nuclease</keyword>
<protein>
    <recommendedName>
        <fullName evidence="13">CRISPR-associated endonuclease Cas9</fullName>
        <ecNumber evidence="13">3.1.-.-</ecNumber>
    </recommendedName>
</protein>
<keyword evidence="5 13" id="KW-0255">Endonuclease</keyword>
<feature type="binding site" evidence="13">
    <location>
        <position position="988"/>
    </location>
    <ligand>
        <name>Mg(2+)</name>
        <dbReference type="ChEBI" id="CHEBI:18420"/>
        <label>2</label>
    </ligand>
</feature>
<dbReference type="GO" id="GO:0051607">
    <property type="term" value="P:defense response to virus"/>
    <property type="evidence" value="ECO:0007669"/>
    <property type="project" value="UniProtKB-UniRule"/>
</dbReference>
<evidence type="ECO:0000256" key="11">
    <source>
        <dbReference type="ARBA" id="ARBA00023211"/>
    </source>
</evidence>
<organism evidence="15 16">
    <name type="scientific">Streptococcus agalactiae</name>
    <dbReference type="NCBI Taxonomy" id="1311"/>
    <lineage>
        <taxon>Bacteria</taxon>
        <taxon>Bacillati</taxon>
        <taxon>Bacillota</taxon>
        <taxon>Bacilli</taxon>
        <taxon>Lactobacillales</taxon>
        <taxon>Streptococcaceae</taxon>
        <taxon>Streptococcus</taxon>
    </lineage>
</organism>
<comment type="caution">
    <text evidence="15">The sequence shown here is derived from an EMBL/GenBank/DDBJ whole genome shotgun (WGS) entry which is preliminary data.</text>
</comment>
<dbReference type="GO" id="GO:0016787">
    <property type="term" value="F:hydrolase activity"/>
    <property type="evidence" value="ECO:0007669"/>
    <property type="project" value="UniProtKB-KW"/>
</dbReference>
<dbReference type="PROSITE" id="PS51749">
    <property type="entry name" value="HNH_CAS9"/>
    <property type="match status" value="1"/>
</dbReference>
<keyword evidence="4 13" id="KW-0479">Metal-binding</keyword>
<evidence type="ECO:0000256" key="7">
    <source>
        <dbReference type="ARBA" id="ARBA00022842"/>
    </source>
</evidence>
<dbReference type="RefSeq" id="WP_001040093.1">
    <property type="nucleotide sequence ID" value="NZ_UAVB01000001.1"/>
</dbReference>
<dbReference type="InterPro" id="IPR003615">
    <property type="entry name" value="HNH_nuc"/>
</dbReference>
<comment type="function">
    <text evidence="13">CRISPR (clustered regularly interspaced short palindromic repeat) is an adaptive immune system that provides protection against mobile genetic elements (viruses, transposable elements and conjugative plasmids). CRISPR clusters contain spacers, sequences complementary to antecedent mobile elements, and target invading nucleic acids. CRISPR clusters are transcribed and processed into CRISPR RNA (crRNA). In type II CRISPR systems correct processing of pre-crRNA requires a trans-encoded small RNA (tracrRNA), endogenous ribonuclease 3 (rnc) and this protein. The tracrRNA serves as a guide for ribonuclease 3-aided processing of pre-crRNA. Subsequently Cas9/crRNA/tracrRNA endonucleolytically cleaves linear or circular dsDNA target complementary to the spacer; Cas9 is inactive in the absence of the 2 guide RNAs (gRNA). Cas9 recognizes the protospacer adjacent motif (PAM) in the CRISPR repeat sequences to help distinguish self versus nonself, as targets within the bacterial CRISPR locus do not have PAMs. PAM recognition is also required for catalytic activity.</text>
</comment>
<dbReference type="GO" id="GO:0003723">
    <property type="term" value="F:RNA binding"/>
    <property type="evidence" value="ECO:0007669"/>
    <property type="project" value="UniProtKB-UniRule"/>
</dbReference>
<keyword evidence="10 13" id="KW-0238">DNA-binding</keyword>
<keyword evidence="7 13" id="KW-0460">Magnesium</keyword>
<dbReference type="GO" id="GO:0003677">
    <property type="term" value="F:DNA binding"/>
    <property type="evidence" value="ECO:0007669"/>
    <property type="project" value="UniProtKB-UniRule"/>
</dbReference>
<feature type="binding site" evidence="13">
    <location>
        <position position="10"/>
    </location>
    <ligand>
        <name>Mg(2+)</name>
        <dbReference type="ChEBI" id="CHEBI:18420"/>
        <label>1</label>
    </ligand>
</feature>
<evidence type="ECO:0000256" key="3">
    <source>
        <dbReference type="ARBA" id="ARBA00022722"/>
    </source>
</evidence>